<evidence type="ECO:0008006" key="8">
    <source>
        <dbReference type="Google" id="ProtNLM"/>
    </source>
</evidence>
<accession>A0AAN8FIR4</accession>
<reference evidence="6 7" key="1">
    <citation type="submission" date="2019-10" db="EMBL/GenBank/DDBJ databases">
        <title>Assembly and Annotation for the nematode Trichostrongylus colubriformis.</title>
        <authorList>
            <person name="Martin J."/>
        </authorList>
    </citation>
    <scope>NUCLEOTIDE SEQUENCE [LARGE SCALE GENOMIC DNA]</scope>
    <source>
        <strain evidence="6">G859</strain>
        <tissue evidence="6">Whole worm</tissue>
    </source>
</reference>
<gene>
    <name evidence="6" type="ORF">GCK32_009568</name>
</gene>
<dbReference type="InterPro" id="IPR038479">
    <property type="entry name" value="Transthyretin-like_sf"/>
</dbReference>
<dbReference type="EMBL" id="WIXE01008079">
    <property type="protein sequence ID" value="KAK5979706.1"/>
    <property type="molecule type" value="Genomic_DNA"/>
</dbReference>
<organism evidence="6 7">
    <name type="scientific">Trichostrongylus colubriformis</name>
    <name type="common">Black scour worm</name>
    <dbReference type="NCBI Taxonomy" id="6319"/>
    <lineage>
        <taxon>Eukaryota</taxon>
        <taxon>Metazoa</taxon>
        <taxon>Ecdysozoa</taxon>
        <taxon>Nematoda</taxon>
        <taxon>Chromadorea</taxon>
        <taxon>Rhabditida</taxon>
        <taxon>Rhabditina</taxon>
        <taxon>Rhabditomorpha</taxon>
        <taxon>Strongyloidea</taxon>
        <taxon>Trichostrongylidae</taxon>
        <taxon>Trichostrongylus</taxon>
    </lineage>
</organism>
<comment type="similarity">
    <text evidence="2">Belongs to the nematode transthyretin-like family.</text>
</comment>
<feature type="chain" id="PRO_5042957817" description="Transthyretin-like family protein" evidence="5">
    <location>
        <begin position="16"/>
        <end position="133"/>
    </location>
</feature>
<sequence length="133" mass="15538">MFIFFLLGLLLAANAKKITVEVVGKFLCHNNQVPVYIELREHDWITDDLLAWTSVMTPEIFRLTGTENEMRSINPFLVIKHTCRGYPEKLIVDFGHIKRNILVNFDELDLEEPALVKLMQEKVIEEIRALNWL</sequence>
<evidence type="ECO:0000256" key="3">
    <source>
        <dbReference type="ARBA" id="ARBA00022525"/>
    </source>
</evidence>
<dbReference type="InterPro" id="IPR001534">
    <property type="entry name" value="Transthyretin-like"/>
</dbReference>
<dbReference type="PANTHER" id="PTHR21700:SF30">
    <property type="entry name" value="TRANSTHYRETIN-LIKE FAMILY PROTEIN"/>
    <property type="match status" value="1"/>
</dbReference>
<proteinExistence type="inferred from homology"/>
<evidence type="ECO:0000256" key="2">
    <source>
        <dbReference type="ARBA" id="ARBA00010112"/>
    </source>
</evidence>
<name>A0AAN8FIR4_TRICO</name>
<dbReference type="GO" id="GO:0009986">
    <property type="term" value="C:cell surface"/>
    <property type="evidence" value="ECO:0007669"/>
    <property type="project" value="InterPro"/>
</dbReference>
<evidence type="ECO:0000256" key="4">
    <source>
        <dbReference type="ARBA" id="ARBA00022729"/>
    </source>
</evidence>
<keyword evidence="3" id="KW-0964">Secreted</keyword>
<evidence type="ECO:0000256" key="1">
    <source>
        <dbReference type="ARBA" id="ARBA00004613"/>
    </source>
</evidence>
<evidence type="ECO:0000256" key="5">
    <source>
        <dbReference type="SAM" id="SignalP"/>
    </source>
</evidence>
<protein>
    <recommendedName>
        <fullName evidence="8">Transthyretin-like family protein</fullName>
    </recommendedName>
</protein>
<evidence type="ECO:0000313" key="6">
    <source>
        <dbReference type="EMBL" id="KAK5979706.1"/>
    </source>
</evidence>
<keyword evidence="4 5" id="KW-0732">Signal</keyword>
<comment type="caution">
    <text evidence="6">The sequence shown here is derived from an EMBL/GenBank/DDBJ whole genome shotgun (WGS) entry which is preliminary data.</text>
</comment>
<dbReference type="Proteomes" id="UP001331761">
    <property type="component" value="Unassembled WGS sequence"/>
</dbReference>
<comment type="subcellular location">
    <subcellularLocation>
        <location evidence="1">Secreted</location>
    </subcellularLocation>
</comment>
<dbReference type="AlphaFoldDB" id="A0AAN8FIR4"/>
<dbReference type="GO" id="GO:0005576">
    <property type="term" value="C:extracellular region"/>
    <property type="evidence" value="ECO:0007669"/>
    <property type="project" value="UniProtKB-SubCell"/>
</dbReference>
<dbReference type="PANTHER" id="PTHR21700">
    <property type="entry name" value="TRANSTHYRETIN-LIKE FAMILY PROTEIN-RELATED"/>
    <property type="match status" value="1"/>
</dbReference>
<dbReference type="Pfam" id="PF01060">
    <property type="entry name" value="TTR-52"/>
    <property type="match status" value="1"/>
</dbReference>
<feature type="signal peptide" evidence="5">
    <location>
        <begin position="1"/>
        <end position="15"/>
    </location>
</feature>
<keyword evidence="7" id="KW-1185">Reference proteome</keyword>
<evidence type="ECO:0000313" key="7">
    <source>
        <dbReference type="Proteomes" id="UP001331761"/>
    </source>
</evidence>
<dbReference type="Gene3D" id="2.60.40.3330">
    <property type="match status" value="1"/>
</dbReference>